<proteinExistence type="predicted"/>
<dbReference type="InterPro" id="IPR051190">
    <property type="entry name" value="Baculoviral_IAP"/>
</dbReference>
<dbReference type="AlphaFoldDB" id="A0A8H4VA48"/>
<dbReference type="OrthoDB" id="2196114at2759"/>
<keyword evidence="1" id="KW-0479">Metal-binding</keyword>
<keyword evidence="2" id="KW-0862">Zinc</keyword>
<evidence type="ECO:0000256" key="3">
    <source>
        <dbReference type="SAM" id="MobiDB-lite"/>
    </source>
</evidence>
<dbReference type="EMBL" id="JAAVMX010000001">
    <property type="protein sequence ID" value="KAF4513290.1"/>
    <property type="molecule type" value="Genomic_DNA"/>
</dbReference>
<dbReference type="SMART" id="SM00384">
    <property type="entry name" value="AT_hook"/>
    <property type="match status" value="5"/>
</dbReference>
<feature type="compositionally biased region" description="Acidic residues" evidence="3">
    <location>
        <begin position="452"/>
        <end position="465"/>
    </location>
</feature>
<dbReference type="InterPro" id="IPR001370">
    <property type="entry name" value="BIR_rpt"/>
</dbReference>
<feature type="compositionally biased region" description="Basic residues" evidence="3">
    <location>
        <begin position="207"/>
        <end position="216"/>
    </location>
</feature>
<gene>
    <name evidence="4" type="ORF">G6O67_000579</name>
</gene>
<feature type="compositionally biased region" description="Low complexity" evidence="3">
    <location>
        <begin position="599"/>
        <end position="613"/>
    </location>
</feature>
<dbReference type="Pfam" id="PF00653">
    <property type="entry name" value="BIR"/>
    <property type="match status" value="2"/>
</dbReference>
<reference evidence="4 5" key="1">
    <citation type="journal article" date="2020" name="Genome Biol. Evol.">
        <title>A new high-quality draft genome assembly of the Chinese cordyceps Ophiocordyceps sinensis.</title>
        <authorList>
            <person name="Shu R."/>
            <person name="Zhang J."/>
            <person name="Meng Q."/>
            <person name="Zhang H."/>
            <person name="Zhou G."/>
            <person name="Li M."/>
            <person name="Wu P."/>
            <person name="Zhao Y."/>
            <person name="Chen C."/>
            <person name="Qin Q."/>
        </authorList>
    </citation>
    <scope>NUCLEOTIDE SEQUENCE [LARGE SCALE GENOMIC DNA]</scope>
    <source>
        <strain evidence="4 5">IOZ07</strain>
    </source>
</reference>
<dbReference type="GO" id="GO:0046872">
    <property type="term" value="F:metal ion binding"/>
    <property type="evidence" value="ECO:0007669"/>
    <property type="project" value="UniProtKB-KW"/>
</dbReference>
<dbReference type="Gene3D" id="1.10.1170.10">
    <property type="entry name" value="Inhibitor Of Apoptosis Protein (2mihbC-IAP-1), Chain A"/>
    <property type="match status" value="2"/>
</dbReference>
<organism evidence="4 5">
    <name type="scientific">Ophiocordyceps sinensis</name>
    <dbReference type="NCBI Taxonomy" id="72228"/>
    <lineage>
        <taxon>Eukaryota</taxon>
        <taxon>Fungi</taxon>
        <taxon>Dikarya</taxon>
        <taxon>Ascomycota</taxon>
        <taxon>Pezizomycotina</taxon>
        <taxon>Sordariomycetes</taxon>
        <taxon>Hypocreomycetidae</taxon>
        <taxon>Hypocreales</taxon>
        <taxon>Ophiocordycipitaceae</taxon>
        <taxon>Ophiocordyceps</taxon>
    </lineage>
</organism>
<comment type="caution">
    <text evidence="4">The sequence shown here is derived from an EMBL/GenBank/DDBJ whole genome shotgun (WGS) entry which is preliminary data.</text>
</comment>
<protein>
    <recommendedName>
        <fullName evidence="6">Inhibitor of Apoptosis domain containing protein</fullName>
    </recommendedName>
</protein>
<feature type="compositionally biased region" description="Basic residues" evidence="3">
    <location>
        <begin position="733"/>
        <end position="743"/>
    </location>
</feature>
<feature type="compositionally biased region" description="Polar residues" evidence="3">
    <location>
        <begin position="332"/>
        <end position="341"/>
    </location>
</feature>
<feature type="compositionally biased region" description="Acidic residues" evidence="3">
    <location>
        <begin position="510"/>
        <end position="525"/>
    </location>
</feature>
<dbReference type="PROSITE" id="PS50143">
    <property type="entry name" value="BIR_REPEAT_2"/>
    <property type="match status" value="2"/>
</dbReference>
<feature type="compositionally biased region" description="Acidic residues" evidence="3">
    <location>
        <begin position="759"/>
        <end position="771"/>
    </location>
</feature>
<dbReference type="CDD" id="cd00022">
    <property type="entry name" value="BIR"/>
    <property type="match status" value="2"/>
</dbReference>
<accession>A0A8H4VA48</accession>
<name>A0A8H4VA48_9HYPO</name>
<feature type="compositionally biased region" description="Polar residues" evidence="3">
    <location>
        <begin position="367"/>
        <end position="388"/>
    </location>
</feature>
<feature type="compositionally biased region" description="Low complexity" evidence="3">
    <location>
        <begin position="850"/>
        <end position="866"/>
    </location>
</feature>
<feature type="compositionally biased region" description="Polar residues" evidence="3">
    <location>
        <begin position="625"/>
        <end position="636"/>
    </location>
</feature>
<evidence type="ECO:0000313" key="4">
    <source>
        <dbReference type="EMBL" id="KAF4513290.1"/>
    </source>
</evidence>
<dbReference type="GO" id="GO:0003677">
    <property type="term" value="F:DNA binding"/>
    <property type="evidence" value="ECO:0007669"/>
    <property type="project" value="InterPro"/>
</dbReference>
<feature type="region of interest" description="Disordered" evidence="3">
    <location>
        <begin position="206"/>
        <end position="402"/>
    </location>
</feature>
<dbReference type="PRINTS" id="PR00929">
    <property type="entry name" value="ATHOOK"/>
</dbReference>
<evidence type="ECO:0000313" key="5">
    <source>
        <dbReference type="Proteomes" id="UP000557566"/>
    </source>
</evidence>
<feature type="compositionally biased region" description="Polar residues" evidence="3">
    <location>
        <begin position="713"/>
        <end position="722"/>
    </location>
</feature>
<dbReference type="Proteomes" id="UP000557566">
    <property type="component" value="Unassembled WGS sequence"/>
</dbReference>
<dbReference type="SUPFAM" id="SSF57924">
    <property type="entry name" value="Inhibitor of apoptosis (IAP) repeat"/>
    <property type="match status" value="2"/>
</dbReference>
<dbReference type="SMART" id="SM00238">
    <property type="entry name" value="BIR"/>
    <property type="match status" value="2"/>
</dbReference>
<feature type="compositionally biased region" description="Basic residues" evidence="3">
    <location>
        <begin position="258"/>
        <end position="275"/>
    </location>
</feature>
<evidence type="ECO:0008006" key="6">
    <source>
        <dbReference type="Google" id="ProtNLM"/>
    </source>
</evidence>
<evidence type="ECO:0000256" key="2">
    <source>
        <dbReference type="ARBA" id="ARBA00022833"/>
    </source>
</evidence>
<feature type="compositionally biased region" description="Basic and acidic residues" evidence="3">
    <location>
        <begin position="539"/>
        <end position="552"/>
    </location>
</feature>
<dbReference type="PANTHER" id="PTHR46771:SF5">
    <property type="entry name" value="DETERIN"/>
    <property type="match status" value="1"/>
</dbReference>
<feature type="compositionally biased region" description="Polar residues" evidence="3">
    <location>
        <begin position="803"/>
        <end position="812"/>
    </location>
</feature>
<dbReference type="PANTHER" id="PTHR46771">
    <property type="entry name" value="DETERIN"/>
    <property type="match status" value="1"/>
</dbReference>
<keyword evidence="5" id="KW-1185">Reference proteome</keyword>
<feature type="compositionally biased region" description="Polar residues" evidence="3">
    <location>
        <begin position="828"/>
        <end position="837"/>
    </location>
</feature>
<feature type="region of interest" description="Disordered" evidence="3">
    <location>
        <begin position="850"/>
        <end position="901"/>
    </location>
</feature>
<dbReference type="InterPro" id="IPR017956">
    <property type="entry name" value="AT_hook_DNA-bd_motif"/>
</dbReference>
<evidence type="ECO:0000256" key="1">
    <source>
        <dbReference type="ARBA" id="ARBA00022723"/>
    </source>
</evidence>
<sequence>MAADETDQYITYEARLASFQKTTKKRGSAASGRGKALSWTHKQIAPASLAGAGFYFSPTPASPDNVTCFLCGHGLDGWEAGDDPLLEHLKHASHCGWAVVAAIQAGVGEYAQQDPNAPDMMEARKATFAGMWPHEGKKGWKCKTKQLVDSGWKYTPTAESDDMATCAYCELALDGWEPGDKPYDEHYNRSPECTFFALVKQFEGPRRKTSRAKASRGSKASRLSVQSVASEAHSAGDTTAVGDDSIVTTSSIMTQGGKKARAKKGAAPKSSRSKAKKNEPAEIEHADDDEEVAPPPKPAKSTRGRKRGSEAVDDASTSLSEAPATKKRATRTRSSAVTDASTIIADDSELVDVPGPSRKASGYRKNPGSSAKTSRQVSALSTVSTASMASLRRPADEFPDDEEIERQLEADLARESDEGEEMEAHHAELNVERHQEVAAAHFSGDYAMFDPAEADADDAAVEEELLALQEEMQVDEPEQPQVPQKGRKATTRKASEQTKPKSAKAASPLPEEEAPVAEPPSEEVVEDLHDATAGSTDTVMRKAAPERPEATKRGRGRPSKASLESQQSVETEEPPPAAKRGRGRPSKASLASRDSTISVELVEPDAPAEPAELPAKRGRGRPSKASLTSQIPTNSAELVEQAEQPVEGKCGRPTKASLESRVSTDSVEPANQPVKGKRGRPCKASLASRVSTDSVEPADQPVKAKPGRPCKSSLESQASVADSESKAAEAPAKPKRGRGRPPLKPKEVVEALPPQPDMAVDEAQAEADDVADATGGVEAMHLGEGPGSPSVVKEQDAPPPTEAATQHLTGPHSTPAHVISPAPWASEAATQHLTGLHSTPARVISPAPWARQAAALSPSPSPQSSDAENRPPSSKPPASTTSKRVVLAPVTATPTRGSPAKRNVLAGLESSTPWTAVNLEAVLGSPGPGADKENTVGRMLSKGKELTSPEKGMTVEEWIYFNAGEAEKKLKRECETMVSKFEREGTRAINVLEGLSV</sequence>
<feature type="region of interest" description="Disordered" evidence="3">
    <location>
        <begin position="450"/>
        <end position="837"/>
    </location>
</feature>